<dbReference type="InterPro" id="IPR002810">
    <property type="entry name" value="NfeD-like_C"/>
</dbReference>
<dbReference type="RefSeq" id="WP_151902725.1">
    <property type="nucleotide sequence ID" value="NZ_CP045032.1"/>
</dbReference>
<proteinExistence type="predicted"/>
<keyword evidence="4 5" id="KW-0472">Membrane</keyword>
<evidence type="ECO:0000256" key="3">
    <source>
        <dbReference type="ARBA" id="ARBA00022989"/>
    </source>
</evidence>
<evidence type="ECO:0000256" key="1">
    <source>
        <dbReference type="ARBA" id="ARBA00004141"/>
    </source>
</evidence>
<evidence type="ECO:0000313" key="7">
    <source>
        <dbReference type="EMBL" id="QFQ02352.1"/>
    </source>
</evidence>
<comment type="subcellular location">
    <subcellularLocation>
        <location evidence="1">Membrane</location>
        <topology evidence="1">Multi-pass membrane protein</topology>
    </subcellularLocation>
</comment>
<accession>A0A5J6Z837</accession>
<evidence type="ECO:0000313" key="8">
    <source>
        <dbReference type="Proteomes" id="UP000326711"/>
    </source>
</evidence>
<feature type="domain" description="NfeD-like C-terminal" evidence="6">
    <location>
        <begin position="83"/>
        <end position="144"/>
    </location>
</feature>
<name>A0A5J6Z837_9CORY</name>
<keyword evidence="2 5" id="KW-0812">Transmembrane</keyword>
<protein>
    <recommendedName>
        <fullName evidence="6">NfeD-like C-terminal domain-containing protein</fullName>
    </recommendedName>
</protein>
<evidence type="ECO:0000256" key="2">
    <source>
        <dbReference type="ARBA" id="ARBA00022692"/>
    </source>
</evidence>
<evidence type="ECO:0000259" key="6">
    <source>
        <dbReference type="Pfam" id="PF01957"/>
    </source>
</evidence>
<dbReference type="InterPro" id="IPR052165">
    <property type="entry name" value="Membrane_assoc_protease"/>
</dbReference>
<reference evidence="8" key="1">
    <citation type="submission" date="2019-10" db="EMBL/GenBank/DDBJ databases">
        <title>Complete genome sequence of Corynebacterium urogenitalis DSM 108747, isolated from the genital tract of a cow.</title>
        <authorList>
            <person name="Ruckert C."/>
            <person name="Ballas P."/>
            <person name="Wagener K."/>
            <person name="Drillich M."/>
            <person name="Kaempfer P."/>
            <person name="Busse H.-J."/>
            <person name="Ehling-Schulz M."/>
        </authorList>
    </citation>
    <scope>NUCLEOTIDE SEQUENCE [LARGE SCALE GENOMIC DNA]</scope>
    <source>
        <strain evidence="8">LMM 1652</strain>
    </source>
</reference>
<dbReference type="PANTHER" id="PTHR33507">
    <property type="entry name" value="INNER MEMBRANE PROTEIN YBBJ"/>
    <property type="match status" value="1"/>
</dbReference>
<evidence type="ECO:0000256" key="5">
    <source>
        <dbReference type="SAM" id="Phobius"/>
    </source>
</evidence>
<dbReference type="Pfam" id="PF01957">
    <property type="entry name" value="NfeD"/>
    <property type="match status" value="1"/>
</dbReference>
<evidence type="ECO:0000256" key="4">
    <source>
        <dbReference type="ARBA" id="ARBA00023136"/>
    </source>
</evidence>
<dbReference type="Gene3D" id="2.40.50.140">
    <property type="entry name" value="Nucleic acid-binding proteins"/>
    <property type="match status" value="1"/>
</dbReference>
<dbReference type="SUPFAM" id="SSF141322">
    <property type="entry name" value="NfeD domain-like"/>
    <property type="match status" value="1"/>
</dbReference>
<dbReference type="PANTHER" id="PTHR33507:SF3">
    <property type="entry name" value="INNER MEMBRANE PROTEIN YBBJ"/>
    <property type="match status" value="1"/>
</dbReference>
<gene>
    <name evidence="7" type="ORF">CUROG_04905</name>
</gene>
<keyword evidence="8" id="KW-1185">Reference proteome</keyword>
<dbReference type="OrthoDB" id="9792945at2"/>
<dbReference type="InterPro" id="IPR012340">
    <property type="entry name" value="NA-bd_OB-fold"/>
</dbReference>
<dbReference type="KEGG" id="cuo:CUROG_04905"/>
<organism evidence="7 8">
    <name type="scientific">Corynebacterium urogenitale</name>
    <dbReference type="NCBI Taxonomy" id="2487892"/>
    <lineage>
        <taxon>Bacteria</taxon>
        <taxon>Bacillati</taxon>
        <taxon>Actinomycetota</taxon>
        <taxon>Actinomycetes</taxon>
        <taxon>Mycobacteriales</taxon>
        <taxon>Corynebacteriaceae</taxon>
        <taxon>Corynebacterium</taxon>
    </lineage>
</organism>
<dbReference type="GO" id="GO:0005886">
    <property type="term" value="C:plasma membrane"/>
    <property type="evidence" value="ECO:0007669"/>
    <property type="project" value="TreeGrafter"/>
</dbReference>
<dbReference type="EMBL" id="CP045032">
    <property type="protein sequence ID" value="QFQ02352.1"/>
    <property type="molecule type" value="Genomic_DNA"/>
</dbReference>
<dbReference type="Proteomes" id="UP000326711">
    <property type="component" value="Chromosome"/>
</dbReference>
<keyword evidence="3 5" id="KW-1133">Transmembrane helix</keyword>
<dbReference type="AlphaFoldDB" id="A0A5J6Z837"/>
<feature type="transmembrane region" description="Helical" evidence="5">
    <location>
        <begin position="43"/>
        <end position="63"/>
    </location>
</feature>
<sequence length="146" mass="15409">MGPIIWLIAAGVLALAELAVMDFSLLMLALAALVTAGVAVAEIPLWAEVLVFACSAIASIFLLRPVLRKRLRNTTSSRSFSPKELEGRHAEVVSLVGPSITSGGMVNIDGDLWSARAAHPGETFNQGDTVQVLEIDGTTAVVWKGI</sequence>